<reference evidence="1 2" key="1">
    <citation type="submission" date="2020-08" db="EMBL/GenBank/DDBJ databases">
        <title>Sequencing the genomes of 1000 actinobacteria strains.</title>
        <authorList>
            <person name="Klenk H.-P."/>
        </authorList>
    </citation>
    <scope>NUCLEOTIDE SEQUENCE [LARGE SCALE GENOMIC DNA]</scope>
    <source>
        <strain evidence="1 2">DSM 43851</strain>
    </source>
</reference>
<organism evidence="1 2">
    <name type="scientific">Kutzneria kofuensis</name>
    <dbReference type="NCBI Taxonomy" id="103725"/>
    <lineage>
        <taxon>Bacteria</taxon>
        <taxon>Bacillati</taxon>
        <taxon>Actinomycetota</taxon>
        <taxon>Actinomycetes</taxon>
        <taxon>Pseudonocardiales</taxon>
        <taxon>Pseudonocardiaceae</taxon>
        <taxon>Kutzneria</taxon>
    </lineage>
</organism>
<dbReference type="EMBL" id="JACHIR010000001">
    <property type="protein sequence ID" value="MBB5892405.1"/>
    <property type="molecule type" value="Genomic_DNA"/>
</dbReference>
<gene>
    <name evidence="1" type="ORF">BJ998_003601</name>
</gene>
<comment type="caution">
    <text evidence="1">The sequence shown here is derived from an EMBL/GenBank/DDBJ whole genome shotgun (WGS) entry which is preliminary data.</text>
</comment>
<dbReference type="AlphaFoldDB" id="A0A7W9KH92"/>
<accession>A0A7W9KH92</accession>
<sequence>MIISVDSLPSALEAIGIDDHDVSIGETADNRWCIVLRGTGRWSVFYNEADACYAFLGRMTVLQITRDRFQFADEMEE</sequence>
<dbReference type="RefSeq" id="WP_184863123.1">
    <property type="nucleotide sequence ID" value="NZ_BAAAWY010000096.1"/>
</dbReference>
<evidence type="ECO:0000313" key="1">
    <source>
        <dbReference type="EMBL" id="MBB5892405.1"/>
    </source>
</evidence>
<proteinExistence type="predicted"/>
<protein>
    <submittedName>
        <fullName evidence="1">Uncharacterized protein</fullName>
    </submittedName>
</protein>
<name>A0A7W9KH92_9PSEU</name>
<dbReference type="Proteomes" id="UP000585638">
    <property type="component" value="Unassembled WGS sequence"/>
</dbReference>
<evidence type="ECO:0000313" key="2">
    <source>
        <dbReference type="Proteomes" id="UP000585638"/>
    </source>
</evidence>
<keyword evidence="2" id="KW-1185">Reference proteome</keyword>